<dbReference type="GO" id="GO:0005200">
    <property type="term" value="F:structural constituent of cytoskeleton"/>
    <property type="evidence" value="ECO:0007669"/>
    <property type="project" value="InterPro"/>
</dbReference>
<keyword evidence="7" id="KW-0342">GTP-binding</keyword>
<evidence type="ECO:0000313" key="12">
    <source>
        <dbReference type="Proteomes" id="UP000886520"/>
    </source>
</evidence>
<reference evidence="11" key="1">
    <citation type="submission" date="2021-01" db="EMBL/GenBank/DDBJ databases">
        <title>Adiantum capillus-veneris genome.</title>
        <authorList>
            <person name="Fang Y."/>
            <person name="Liao Q."/>
        </authorList>
    </citation>
    <scope>NUCLEOTIDE SEQUENCE</scope>
    <source>
        <strain evidence="11">H3</strain>
        <tissue evidence="11">Leaf</tissue>
    </source>
</reference>
<comment type="cofactor">
    <cofactor evidence="1">
        <name>Mg(2+)</name>
        <dbReference type="ChEBI" id="CHEBI:18420"/>
    </cofactor>
</comment>
<evidence type="ECO:0000256" key="1">
    <source>
        <dbReference type="ARBA" id="ARBA00001946"/>
    </source>
</evidence>
<evidence type="ECO:0000256" key="5">
    <source>
        <dbReference type="ARBA" id="ARBA00022741"/>
    </source>
</evidence>
<accession>A0A9D4ZKB4</accession>
<gene>
    <name evidence="11" type="ORF">GOP47_0008306</name>
</gene>
<dbReference type="PRINTS" id="PR01161">
    <property type="entry name" value="TUBULIN"/>
</dbReference>
<evidence type="ECO:0000256" key="9">
    <source>
        <dbReference type="ARBA" id="ARBA00034296"/>
    </source>
</evidence>
<organism evidence="11 12">
    <name type="scientific">Adiantum capillus-veneris</name>
    <name type="common">Maidenhair fern</name>
    <dbReference type="NCBI Taxonomy" id="13818"/>
    <lineage>
        <taxon>Eukaryota</taxon>
        <taxon>Viridiplantae</taxon>
        <taxon>Streptophyta</taxon>
        <taxon>Embryophyta</taxon>
        <taxon>Tracheophyta</taxon>
        <taxon>Polypodiopsida</taxon>
        <taxon>Polypodiidae</taxon>
        <taxon>Polypodiales</taxon>
        <taxon>Pteridineae</taxon>
        <taxon>Pteridaceae</taxon>
        <taxon>Vittarioideae</taxon>
        <taxon>Adiantum</taxon>
    </lineage>
</organism>
<comment type="caution">
    <text evidence="11">The sequence shown here is derived from an EMBL/GenBank/DDBJ whole genome shotgun (WGS) entry which is preliminary data.</text>
</comment>
<dbReference type="Gene3D" id="3.40.50.1440">
    <property type="entry name" value="Tubulin/FtsZ, GTPase domain"/>
    <property type="match status" value="1"/>
</dbReference>
<dbReference type="InterPro" id="IPR002453">
    <property type="entry name" value="Beta_tubulin"/>
</dbReference>
<dbReference type="Pfam" id="PF00091">
    <property type="entry name" value="Tubulin"/>
    <property type="match status" value="1"/>
</dbReference>
<proteinExistence type="inferred from homology"/>
<dbReference type="InterPro" id="IPR003008">
    <property type="entry name" value="Tubulin_FtsZ_GTPase"/>
</dbReference>
<name>A0A9D4ZKB4_ADICA</name>
<dbReference type="InterPro" id="IPR000217">
    <property type="entry name" value="Tubulin"/>
</dbReference>
<keyword evidence="8" id="KW-0963">Cytoplasm</keyword>
<dbReference type="PROSITE" id="PS00228">
    <property type="entry name" value="TUBULIN_B_AUTOREG"/>
    <property type="match status" value="1"/>
</dbReference>
<dbReference type="PANTHER" id="PTHR36527:SF3">
    <property type="entry name" value="OS01G0282866 PROTEIN"/>
    <property type="match status" value="1"/>
</dbReference>
<comment type="function">
    <text evidence="9">Tubulin is the major constituent of microtubules, a cylinder consisting of laterally associated linear protofilaments composed of alpha- and beta-tubulin heterodimers. Microtubules grow by the addition of GTP-tubulin dimers to the microtubule end, where a stabilizing cap forms. Below the cap, tubulin dimers are in GDP-bound state, owing to GTPase activity of alpha-tubulin.</text>
</comment>
<dbReference type="AlphaFoldDB" id="A0A9D4ZKB4"/>
<dbReference type="PRINTS" id="PR01163">
    <property type="entry name" value="BETATUBULIN"/>
</dbReference>
<comment type="similarity">
    <text evidence="3">Belongs to the tubulin family.</text>
</comment>
<dbReference type="FunFam" id="3.40.50.1440:FF:000031">
    <property type="entry name" value="tubulin beta-4A chain isoform X5"/>
    <property type="match status" value="1"/>
</dbReference>
<dbReference type="Proteomes" id="UP000886520">
    <property type="component" value="Chromosome 8"/>
</dbReference>
<dbReference type="EMBL" id="JABFUD020000008">
    <property type="protein sequence ID" value="KAI5076241.1"/>
    <property type="molecule type" value="Genomic_DNA"/>
</dbReference>
<dbReference type="GO" id="GO:0003924">
    <property type="term" value="F:GTPase activity"/>
    <property type="evidence" value="ECO:0007669"/>
    <property type="project" value="InterPro"/>
</dbReference>
<evidence type="ECO:0000256" key="3">
    <source>
        <dbReference type="ARBA" id="ARBA00009636"/>
    </source>
</evidence>
<dbReference type="InterPro" id="IPR013838">
    <property type="entry name" value="Beta-tubulin_BS"/>
</dbReference>
<keyword evidence="12" id="KW-1185">Reference proteome</keyword>
<protein>
    <recommendedName>
        <fullName evidence="10">Tubulin/FtsZ GTPase domain-containing protein</fullName>
    </recommendedName>
</protein>
<keyword evidence="6" id="KW-0460">Magnesium</keyword>
<sequence length="296" mass="33469">MREILHVHWDGTTTSMALTDLHSTRAPWCISCWQSSECGHNLLPCRGGQCENQIGAKLWEVVCTEHGIDPTGSYIGDADVQLERVNVYYNEASCERYVPRAVLMDLEPGTMDNVQTGPYGQIFRLDNFIFGQSGACNNWAKGHYTEGTELIYVLDVVRKEAEKCDFLQGEYVGPWRCPGGVKQKRIKANVETNRRCGGGAYVTMEHRASSERLGRGRLKEPGRDGAGRTFFFITNKARSHSRRFDAVVSQYDLFMRIPEFNSHASFAWKVHCKGEAMNYYITGFRKGDIGHVQYNG</sequence>
<dbReference type="GO" id="GO:0005525">
    <property type="term" value="F:GTP binding"/>
    <property type="evidence" value="ECO:0007669"/>
    <property type="project" value="UniProtKB-KW"/>
</dbReference>
<comment type="subcellular location">
    <subcellularLocation>
        <location evidence="2">Cytoplasm</location>
        <location evidence="2">Cytoskeleton</location>
    </subcellularLocation>
</comment>
<feature type="domain" description="Tubulin/FtsZ GTPase" evidence="10">
    <location>
        <begin position="48"/>
        <end position="169"/>
    </location>
</feature>
<keyword evidence="8" id="KW-0206">Cytoskeleton</keyword>
<evidence type="ECO:0000259" key="10">
    <source>
        <dbReference type="Pfam" id="PF00091"/>
    </source>
</evidence>
<evidence type="ECO:0000256" key="7">
    <source>
        <dbReference type="ARBA" id="ARBA00023134"/>
    </source>
</evidence>
<keyword evidence="5" id="KW-0547">Nucleotide-binding</keyword>
<dbReference type="PANTHER" id="PTHR36527">
    <property type="entry name" value="OS01G0282866 PROTEIN"/>
    <property type="match status" value="1"/>
</dbReference>
<evidence type="ECO:0000313" key="11">
    <source>
        <dbReference type="EMBL" id="KAI5076241.1"/>
    </source>
</evidence>
<dbReference type="GO" id="GO:0005874">
    <property type="term" value="C:microtubule"/>
    <property type="evidence" value="ECO:0007669"/>
    <property type="project" value="UniProtKB-KW"/>
</dbReference>
<evidence type="ECO:0000256" key="8">
    <source>
        <dbReference type="ARBA" id="ARBA00023212"/>
    </source>
</evidence>
<evidence type="ECO:0000256" key="6">
    <source>
        <dbReference type="ARBA" id="ARBA00022842"/>
    </source>
</evidence>
<evidence type="ECO:0000256" key="2">
    <source>
        <dbReference type="ARBA" id="ARBA00004245"/>
    </source>
</evidence>
<dbReference type="SUPFAM" id="SSF52490">
    <property type="entry name" value="Tubulin nucleotide-binding domain-like"/>
    <property type="match status" value="1"/>
</dbReference>
<evidence type="ECO:0000256" key="4">
    <source>
        <dbReference type="ARBA" id="ARBA00022701"/>
    </source>
</evidence>
<dbReference type="GO" id="GO:0007017">
    <property type="term" value="P:microtubule-based process"/>
    <property type="evidence" value="ECO:0007669"/>
    <property type="project" value="InterPro"/>
</dbReference>
<keyword evidence="4" id="KW-0493">Microtubule</keyword>
<dbReference type="InterPro" id="IPR036525">
    <property type="entry name" value="Tubulin/FtsZ_GTPase_sf"/>
</dbReference>